<dbReference type="Proteomes" id="UP001174909">
    <property type="component" value="Unassembled WGS sequence"/>
</dbReference>
<dbReference type="Gene3D" id="3.40.50.300">
    <property type="entry name" value="P-loop containing nucleotide triphosphate hydrolases"/>
    <property type="match status" value="1"/>
</dbReference>
<comment type="caution">
    <text evidence="1">The sequence shown here is derived from an EMBL/GenBank/DDBJ whole genome shotgun (WGS) entry which is preliminary data.</text>
</comment>
<dbReference type="EMBL" id="CASHTH010001151">
    <property type="protein sequence ID" value="CAI8012096.1"/>
    <property type="molecule type" value="Genomic_DNA"/>
</dbReference>
<dbReference type="SUPFAM" id="SSF52540">
    <property type="entry name" value="P-loop containing nucleoside triphosphate hydrolases"/>
    <property type="match status" value="1"/>
</dbReference>
<gene>
    <name evidence="1" type="ORF">GBAR_LOCUS7762</name>
</gene>
<accession>A0AA35RKS4</accession>
<protein>
    <submittedName>
        <fullName evidence="1">Uncharacterized protein</fullName>
    </submittedName>
</protein>
<evidence type="ECO:0000313" key="1">
    <source>
        <dbReference type="EMBL" id="CAI8012096.1"/>
    </source>
</evidence>
<dbReference type="AlphaFoldDB" id="A0AA35RKS4"/>
<name>A0AA35RKS4_GEOBA</name>
<evidence type="ECO:0000313" key="2">
    <source>
        <dbReference type="Proteomes" id="UP001174909"/>
    </source>
</evidence>
<sequence>MAAKAKAKAAPPSLQIQIEITNGAGAEGSDDDGAGFSYDDIMMLGRTGLGKSTVGNKLLGINPETRKPYKEETKIEQWGYDGDEEYFFETGDGKESVTKKCKVLSNGNIRIMDTRGFADSEMTQKYGVIQGNLQSFRWILQAQRANDMRFYRVLYFFPQRGPPPERADGTLQEEIKVMHGYFGQRIFDIMIIIVTNNKRPHFQRAGYSEEDIKEIQGLFLSAFEKIVVEEEKGVEVNVPARKCPPVVYIPFNEDYIEVFKIINGTQVISAEEYFSFSPEYPLDPEFRGEVGDSSQTTLKYGTPREEFKKALRQNRGRLLSFEDRCSKCAIKLVFERQASGEELPIAVIYPNGDQDVYDSSYCHPLLLPKYTRVEKIFGGIAHIVTLGLGKLYEYATKNKSWPSFTSSDEVCIKCNKAPGSQSCHPVNQHFEIAGKMEKIDHKRELDTVELLDEETSQETTQS</sequence>
<keyword evidence="2" id="KW-1185">Reference proteome</keyword>
<reference evidence="1" key="1">
    <citation type="submission" date="2023-03" db="EMBL/GenBank/DDBJ databases">
        <authorList>
            <person name="Steffen K."/>
            <person name="Cardenas P."/>
        </authorList>
    </citation>
    <scope>NUCLEOTIDE SEQUENCE</scope>
</reference>
<dbReference type="InterPro" id="IPR027417">
    <property type="entry name" value="P-loop_NTPase"/>
</dbReference>
<organism evidence="1 2">
    <name type="scientific">Geodia barretti</name>
    <name type="common">Barrett's horny sponge</name>
    <dbReference type="NCBI Taxonomy" id="519541"/>
    <lineage>
        <taxon>Eukaryota</taxon>
        <taxon>Metazoa</taxon>
        <taxon>Porifera</taxon>
        <taxon>Demospongiae</taxon>
        <taxon>Heteroscleromorpha</taxon>
        <taxon>Tetractinellida</taxon>
        <taxon>Astrophorina</taxon>
        <taxon>Geodiidae</taxon>
        <taxon>Geodia</taxon>
    </lineage>
</organism>
<proteinExistence type="predicted"/>